<dbReference type="InterPro" id="IPR012340">
    <property type="entry name" value="NA-bd_OB-fold"/>
</dbReference>
<keyword evidence="8" id="KW-1185">Reference proteome</keyword>
<keyword evidence="4" id="KW-0227">DNA damage</keyword>
<dbReference type="PANTHER" id="PTHR47810:SF1">
    <property type="entry name" value="DNA LIGASE B"/>
    <property type="match status" value="1"/>
</dbReference>
<dbReference type="Pfam" id="PF14743">
    <property type="entry name" value="DNA_ligase_OB_2"/>
    <property type="match status" value="1"/>
</dbReference>
<dbReference type="GO" id="GO:0016874">
    <property type="term" value="F:ligase activity"/>
    <property type="evidence" value="ECO:0007669"/>
    <property type="project" value="UniProtKB-KW"/>
</dbReference>
<gene>
    <name evidence="7" type="ORF">phiV141_22</name>
</gene>
<evidence type="ECO:0000259" key="6">
    <source>
        <dbReference type="Pfam" id="PF14743"/>
    </source>
</evidence>
<evidence type="ECO:0000256" key="1">
    <source>
        <dbReference type="ARBA" id="ARBA00007572"/>
    </source>
</evidence>
<comment type="similarity">
    <text evidence="1">Belongs to the ATP-dependent DNA ligase family.</text>
</comment>
<dbReference type="CDD" id="cd08041">
    <property type="entry name" value="OBF_kDNA_ligase_like"/>
    <property type="match status" value="1"/>
</dbReference>
<feature type="domain" description="DNA ligase OB-like" evidence="6">
    <location>
        <begin position="163"/>
        <end position="232"/>
    </location>
</feature>
<protein>
    <recommendedName>
        <fullName evidence="6">DNA ligase OB-like domain-containing protein</fullName>
    </recommendedName>
</protein>
<keyword evidence="5" id="KW-0234">DNA repair</keyword>
<organism evidence="7 8">
    <name type="scientific">Vibrio phage phiV141</name>
    <dbReference type="NCBI Taxonomy" id="2723905"/>
    <lineage>
        <taxon>Viruses</taxon>
        <taxon>Duplodnaviria</taxon>
        <taxon>Heunggongvirae</taxon>
        <taxon>Uroviricota</taxon>
        <taxon>Caudoviricetes</taxon>
        <taxon>Autographivirales</taxon>
        <taxon>Autographivirales incertae sedis</taxon>
        <taxon>Fujianvirus</taxon>
        <taxon>Fujianvirus V141</taxon>
    </lineage>
</organism>
<dbReference type="InterPro" id="IPR029319">
    <property type="entry name" value="DNA_ligase_OB"/>
</dbReference>
<evidence type="ECO:0000256" key="2">
    <source>
        <dbReference type="ARBA" id="ARBA00022598"/>
    </source>
</evidence>
<dbReference type="PANTHER" id="PTHR47810">
    <property type="entry name" value="DNA LIGASE"/>
    <property type="match status" value="1"/>
</dbReference>
<proteinExistence type="inferred from homology"/>
<dbReference type="GO" id="GO:0006281">
    <property type="term" value="P:DNA repair"/>
    <property type="evidence" value="ECO:0007669"/>
    <property type="project" value="UniProtKB-KW"/>
</dbReference>
<dbReference type="SUPFAM" id="SSF56091">
    <property type="entry name" value="DNA ligase/mRNA capping enzyme, catalytic domain"/>
    <property type="match status" value="1"/>
</dbReference>
<dbReference type="Gene3D" id="2.40.50.140">
    <property type="entry name" value="Nucleic acid-binding proteins"/>
    <property type="match status" value="1"/>
</dbReference>
<evidence type="ECO:0000256" key="4">
    <source>
        <dbReference type="ARBA" id="ARBA00022763"/>
    </source>
</evidence>
<dbReference type="InterPro" id="IPR050326">
    <property type="entry name" value="NAD_dep_DNA_ligaseB"/>
</dbReference>
<dbReference type="GO" id="GO:0006260">
    <property type="term" value="P:DNA replication"/>
    <property type="evidence" value="ECO:0007669"/>
    <property type="project" value="UniProtKB-KW"/>
</dbReference>
<dbReference type="Proteomes" id="UP000514515">
    <property type="component" value="Segment"/>
</dbReference>
<name>A0A7D7F493_9CAUD</name>
<keyword evidence="3" id="KW-0235">DNA replication</keyword>
<reference evidence="7 8" key="1">
    <citation type="submission" date="2020-03" db="EMBL/GenBank/DDBJ databases">
        <authorList>
            <person name="Chen G."/>
            <person name="Lin M."/>
            <person name="Fu H."/>
        </authorList>
    </citation>
    <scope>NUCLEOTIDE SEQUENCE [LARGE SCALE GENOMIC DNA]</scope>
</reference>
<evidence type="ECO:0000313" key="8">
    <source>
        <dbReference type="Proteomes" id="UP000514515"/>
    </source>
</evidence>
<evidence type="ECO:0000256" key="5">
    <source>
        <dbReference type="ARBA" id="ARBA00023204"/>
    </source>
</evidence>
<evidence type="ECO:0000313" key="7">
    <source>
        <dbReference type="EMBL" id="QMP18279.1"/>
    </source>
</evidence>
<sequence length="249" mass="28470">MAAVSDKLNDGTKYWKAKYYDTEGMPELSGEWTVTLKIDGIRQIRDKQDVVCSRGSKPALPHIQALMPQHMRDAELFRQDWSTSMSLKAGTIEPTPEDFYSIEPLDPRLVLHQGAHWTPQQIVGWMQYALSIGHEGVVLRKGNEWVKVVPLRHADIRITGWYEGNGRLKGTFGGFTTNHGRVGGGFSDALRHQIWSILQKSPEQLIGKIIQVAFRERTSIGKLRMPVFDRFRFDKEEECEYGVLDDRTQ</sequence>
<dbReference type="SUPFAM" id="SSF50249">
    <property type="entry name" value="Nucleic acid-binding proteins"/>
    <property type="match status" value="1"/>
</dbReference>
<evidence type="ECO:0000256" key="3">
    <source>
        <dbReference type="ARBA" id="ARBA00022705"/>
    </source>
</evidence>
<dbReference type="EMBL" id="MT227925">
    <property type="protein sequence ID" value="QMP18279.1"/>
    <property type="molecule type" value="Genomic_DNA"/>
</dbReference>
<accession>A0A7D7F493</accession>
<keyword evidence="2" id="KW-0436">Ligase</keyword>